<dbReference type="AlphaFoldDB" id="A0A2N3Y3H1"/>
<dbReference type="Pfam" id="PF12172">
    <property type="entry name" value="zf-ChsH2"/>
    <property type="match status" value="1"/>
</dbReference>
<dbReference type="Proteomes" id="UP000233786">
    <property type="component" value="Unassembled WGS sequence"/>
</dbReference>
<reference evidence="2" key="1">
    <citation type="submission" date="2017-12" db="EMBL/GenBank/DDBJ databases">
        <title>Sequencing the genomes of 1000 Actinobacteria strains.</title>
        <authorList>
            <person name="Klenk H.-P."/>
        </authorList>
    </citation>
    <scope>NUCLEOTIDE SEQUENCE [LARGE SCALE GENOMIC DNA]</scope>
    <source>
        <strain evidence="2">DSM 44228</strain>
    </source>
</reference>
<name>A0A2N3Y3H1_SACSN</name>
<evidence type="ECO:0000313" key="2">
    <source>
        <dbReference type="EMBL" id="PKW17468.1"/>
    </source>
</evidence>
<dbReference type="SUPFAM" id="SSF50249">
    <property type="entry name" value="Nucleic acid-binding proteins"/>
    <property type="match status" value="1"/>
</dbReference>
<proteinExistence type="predicted"/>
<organism evidence="2 3">
    <name type="scientific">Saccharopolyspora spinosa</name>
    <dbReference type="NCBI Taxonomy" id="60894"/>
    <lineage>
        <taxon>Bacteria</taxon>
        <taxon>Bacillati</taxon>
        <taxon>Actinomycetota</taxon>
        <taxon>Actinomycetes</taxon>
        <taxon>Pseudonocardiales</taxon>
        <taxon>Pseudonocardiaceae</taxon>
        <taxon>Saccharopolyspora</taxon>
    </lineage>
</organism>
<accession>A0A2N3Y3H1</accession>
<feature type="domain" description="ChsH2 rubredoxin-like zinc ribbon" evidence="1">
    <location>
        <begin position="10"/>
        <end position="43"/>
    </location>
</feature>
<dbReference type="InterPro" id="IPR012340">
    <property type="entry name" value="NA-bd_OB-fold"/>
</dbReference>
<evidence type="ECO:0000313" key="3">
    <source>
        <dbReference type="Proteomes" id="UP000233786"/>
    </source>
</evidence>
<comment type="caution">
    <text evidence="2">The sequence shown here is derived from an EMBL/GenBank/DDBJ whole genome shotgun (WGS) entry which is preliminary data.</text>
</comment>
<gene>
    <name evidence="2" type="ORF">A8926_5436</name>
</gene>
<dbReference type="EMBL" id="PJNB01000001">
    <property type="protein sequence ID" value="PKW17468.1"/>
    <property type="molecule type" value="Genomic_DNA"/>
</dbReference>
<protein>
    <submittedName>
        <fullName evidence="2">Rubredoxin-like zinc ribbon protein</fullName>
    </submittedName>
</protein>
<dbReference type="Gene3D" id="6.10.30.10">
    <property type="match status" value="1"/>
</dbReference>
<dbReference type="STRING" id="994479.GCA_000194155_01011"/>
<keyword evidence="3" id="KW-1185">Reference proteome</keyword>
<dbReference type="OrthoDB" id="7470921at2"/>
<evidence type="ECO:0000259" key="1">
    <source>
        <dbReference type="Pfam" id="PF12172"/>
    </source>
</evidence>
<sequence length="127" mass="14030">MSDALREWVEGLHDGVVRLPRCTRCATWNWYPRPVCRRCGGSDVIWLEVGNVGHVHTWTEVVQAVDTVEGLRTPYVAALITPMGAPDARIPMLAAECARIPAIGEEVAFEVTDTAAGRTITFCQHTR</sequence>
<dbReference type="InterPro" id="IPR022002">
    <property type="entry name" value="ChsH2_Znr"/>
</dbReference>